<dbReference type="EMBL" id="WSLF01000009">
    <property type="protein sequence ID" value="KAE9633162.1"/>
    <property type="molecule type" value="Genomic_DNA"/>
</dbReference>
<sequence length="338" mass="38971">MLKANRTQMKEINKNLLRQALKSRKKATKPELAALTHLSVVTVNSLINEMVLSGEVIEGEEVPSNGGRPSRQYVYNGNYRKALIIYGYEHNRKNLIHLLIINAFGECIERKTDYFSDVVIDSFDQWIEYAFKAHENICVIVFGLPGAEENGVIYVNDYSGIIGDKFLSYYQSKYGVPVIYENDINAAVYGYYTRQDSQTVQTVVGIYYPRIYGPGAGIVINKEIYKGYKNFAGEVSWLPLRPSWNEVNYDHSQEVVFMLSQIVAIYSCVLAPERIVFYGDFLTEEILEKLMLHIQYLLKGNFLPCIQFEKSIKKDFETGMIQIAFRELQKREGKVEWY</sequence>
<evidence type="ECO:0000256" key="1">
    <source>
        <dbReference type="ARBA" id="ARBA00002486"/>
    </source>
</evidence>
<protein>
    <submittedName>
        <fullName evidence="4">ROK family protein</fullName>
    </submittedName>
</protein>
<keyword evidence="5" id="KW-1185">Reference proteome</keyword>
<dbReference type="Proteomes" id="UP000483018">
    <property type="component" value="Unassembled WGS sequence"/>
</dbReference>
<evidence type="ECO:0000313" key="5">
    <source>
        <dbReference type="Proteomes" id="UP000483018"/>
    </source>
</evidence>
<accession>A0A7C8HDX0</accession>
<dbReference type="OrthoDB" id="6501901at2"/>
<dbReference type="AlphaFoldDB" id="A0A7C8HDX0"/>
<proteinExistence type="inferred from homology"/>
<evidence type="ECO:0000313" key="4">
    <source>
        <dbReference type="EMBL" id="KAE9633162.1"/>
    </source>
</evidence>
<dbReference type="InterPro" id="IPR000600">
    <property type="entry name" value="ROK"/>
</dbReference>
<dbReference type="InterPro" id="IPR036390">
    <property type="entry name" value="WH_DNA-bd_sf"/>
</dbReference>
<keyword evidence="3" id="KW-0119">Carbohydrate metabolism</keyword>
<dbReference type="RefSeq" id="WP_158740870.1">
    <property type="nucleotide sequence ID" value="NZ_JAFBEP010000012.1"/>
</dbReference>
<comment type="caution">
    <text evidence="4">The sequence shown here is derived from an EMBL/GenBank/DDBJ whole genome shotgun (WGS) entry which is preliminary data.</text>
</comment>
<reference evidence="4 5" key="1">
    <citation type="submission" date="2019-12" db="EMBL/GenBank/DDBJ databases">
        <title>Defluviitalea raffinosedens, isolated from a biogas fermenter, genome sequencing and characterization.</title>
        <authorList>
            <person name="Rettenmaier R."/>
            <person name="Schneider M."/>
            <person name="Neuhaus K."/>
            <person name="Liebl W."/>
            <person name="Zverlov V."/>
        </authorList>
    </citation>
    <scope>NUCLEOTIDE SEQUENCE [LARGE SCALE GENOMIC DNA]</scope>
    <source>
        <strain evidence="4 5">249c-K6</strain>
    </source>
</reference>
<dbReference type="Gene3D" id="3.30.420.40">
    <property type="match status" value="2"/>
</dbReference>
<dbReference type="GO" id="GO:0042732">
    <property type="term" value="P:D-xylose metabolic process"/>
    <property type="evidence" value="ECO:0007669"/>
    <property type="project" value="UniProtKB-KW"/>
</dbReference>
<comment type="function">
    <text evidence="1">Transcriptional repressor of xylose-utilizing enzymes.</text>
</comment>
<dbReference type="PANTHER" id="PTHR18964">
    <property type="entry name" value="ROK (REPRESSOR, ORF, KINASE) FAMILY"/>
    <property type="match status" value="1"/>
</dbReference>
<evidence type="ECO:0000256" key="3">
    <source>
        <dbReference type="ARBA" id="ARBA00022629"/>
    </source>
</evidence>
<dbReference type="CDD" id="cd23763">
    <property type="entry name" value="ASKHA_ATPase_ROK"/>
    <property type="match status" value="1"/>
</dbReference>
<dbReference type="PANTHER" id="PTHR18964:SF149">
    <property type="entry name" value="BIFUNCTIONAL UDP-N-ACETYLGLUCOSAMINE 2-EPIMERASE_N-ACETYLMANNOSAMINE KINASE"/>
    <property type="match status" value="1"/>
</dbReference>
<name>A0A7C8HDX0_9FIRM</name>
<organism evidence="4 5">
    <name type="scientific">Defluviitalea raffinosedens</name>
    <dbReference type="NCBI Taxonomy" id="1450156"/>
    <lineage>
        <taxon>Bacteria</taxon>
        <taxon>Bacillati</taxon>
        <taxon>Bacillota</taxon>
        <taxon>Clostridia</taxon>
        <taxon>Lachnospirales</taxon>
        <taxon>Defluviitaleaceae</taxon>
        <taxon>Defluviitalea</taxon>
    </lineage>
</organism>
<comment type="similarity">
    <text evidence="2">Belongs to the ROK (NagC/XylR) family.</text>
</comment>
<evidence type="ECO:0000256" key="2">
    <source>
        <dbReference type="ARBA" id="ARBA00006479"/>
    </source>
</evidence>
<gene>
    <name evidence="4" type="ORF">GND95_09815</name>
</gene>
<dbReference type="Pfam" id="PF00480">
    <property type="entry name" value="ROK"/>
    <property type="match status" value="1"/>
</dbReference>
<keyword evidence="3" id="KW-0859">Xylose metabolism</keyword>
<dbReference type="InterPro" id="IPR036388">
    <property type="entry name" value="WH-like_DNA-bd_sf"/>
</dbReference>
<dbReference type="SUPFAM" id="SSF46785">
    <property type="entry name" value="Winged helix' DNA-binding domain"/>
    <property type="match status" value="1"/>
</dbReference>
<dbReference type="Gene3D" id="1.10.10.10">
    <property type="entry name" value="Winged helix-like DNA-binding domain superfamily/Winged helix DNA-binding domain"/>
    <property type="match status" value="1"/>
</dbReference>
<dbReference type="SUPFAM" id="SSF53067">
    <property type="entry name" value="Actin-like ATPase domain"/>
    <property type="match status" value="1"/>
</dbReference>
<dbReference type="InterPro" id="IPR043129">
    <property type="entry name" value="ATPase_NBD"/>
</dbReference>